<dbReference type="EMBL" id="CAJNRG010008952">
    <property type="protein sequence ID" value="CAF2108717.1"/>
    <property type="molecule type" value="Genomic_DNA"/>
</dbReference>
<comment type="caution">
    <text evidence="2">The sequence shown here is derived from an EMBL/GenBank/DDBJ whole genome shotgun (WGS) entry which is preliminary data.</text>
</comment>
<evidence type="ECO:0000313" key="2">
    <source>
        <dbReference type="EMBL" id="CAF2108717.1"/>
    </source>
</evidence>
<feature type="region of interest" description="Disordered" evidence="1">
    <location>
        <begin position="84"/>
        <end position="108"/>
    </location>
</feature>
<proteinExistence type="predicted"/>
<feature type="compositionally biased region" description="Polar residues" evidence="1">
    <location>
        <begin position="1"/>
        <end position="22"/>
    </location>
</feature>
<reference evidence="2" key="1">
    <citation type="submission" date="2021-02" db="EMBL/GenBank/DDBJ databases">
        <authorList>
            <person name="Nowell W R."/>
        </authorList>
    </citation>
    <scope>NUCLEOTIDE SEQUENCE</scope>
</reference>
<accession>A0A816UCP8</accession>
<dbReference type="AlphaFoldDB" id="A0A816UCP8"/>
<organism evidence="2 3">
    <name type="scientific">Rotaria magnacalcarata</name>
    <dbReference type="NCBI Taxonomy" id="392030"/>
    <lineage>
        <taxon>Eukaryota</taxon>
        <taxon>Metazoa</taxon>
        <taxon>Spiralia</taxon>
        <taxon>Gnathifera</taxon>
        <taxon>Rotifera</taxon>
        <taxon>Eurotatoria</taxon>
        <taxon>Bdelloidea</taxon>
        <taxon>Philodinida</taxon>
        <taxon>Philodinidae</taxon>
        <taxon>Rotaria</taxon>
    </lineage>
</organism>
<gene>
    <name evidence="2" type="ORF">XDN619_LOCUS20313</name>
</gene>
<evidence type="ECO:0000256" key="1">
    <source>
        <dbReference type="SAM" id="MobiDB-lite"/>
    </source>
</evidence>
<dbReference type="Proteomes" id="UP000663887">
    <property type="component" value="Unassembled WGS sequence"/>
</dbReference>
<evidence type="ECO:0000313" key="3">
    <source>
        <dbReference type="Proteomes" id="UP000663887"/>
    </source>
</evidence>
<protein>
    <submittedName>
        <fullName evidence="2">Uncharacterized protein</fullName>
    </submittedName>
</protein>
<feature type="region of interest" description="Disordered" evidence="1">
    <location>
        <begin position="1"/>
        <end position="46"/>
    </location>
</feature>
<name>A0A816UCP8_9BILA</name>
<sequence length="108" mass="11742">MASSTGKQPKTDDNQQNESNQIFKCPFKMPTSLSSPGSKKKIFSPSCGSSNLQSNLLASSKVSSDVRSKLLISNARPFEEVVMETHSDEQSGPYPKPKDSVLSMTTKN</sequence>